<sequence length="61" mass="7103">MKQVREELSPVDQAIEWHDGDLRATIATLIDDCRFLRDQLDTARKCMSSGLTRGWKPRSER</sequence>
<comment type="caution">
    <text evidence="1">The sequence shown here is derived from an EMBL/GenBank/DDBJ whole genome shotgun (WGS) entry which is preliminary data.</text>
</comment>
<name>A0A125QA81_9HYPH</name>
<gene>
    <name evidence="1" type="ORF">AS026_28115</name>
</gene>
<protein>
    <submittedName>
        <fullName evidence="1">Dehydrogenase</fullName>
    </submittedName>
</protein>
<dbReference type="AlphaFoldDB" id="A0A125QA81"/>
<dbReference type="EMBL" id="LNCD01000008">
    <property type="protein sequence ID" value="KWV59720.1"/>
    <property type="molecule type" value="Genomic_DNA"/>
</dbReference>
<accession>A0A125QA81</accession>
<dbReference type="Proteomes" id="UP000068164">
    <property type="component" value="Unassembled WGS sequence"/>
</dbReference>
<organism evidence="1 2">
    <name type="scientific">Rhizobium altiplani</name>
    <dbReference type="NCBI Taxonomy" id="1864509"/>
    <lineage>
        <taxon>Bacteria</taxon>
        <taxon>Pseudomonadati</taxon>
        <taxon>Pseudomonadota</taxon>
        <taxon>Alphaproteobacteria</taxon>
        <taxon>Hyphomicrobiales</taxon>
        <taxon>Rhizobiaceae</taxon>
        <taxon>Rhizobium/Agrobacterium group</taxon>
        <taxon>Rhizobium</taxon>
    </lineage>
</organism>
<proteinExistence type="predicted"/>
<evidence type="ECO:0000313" key="1">
    <source>
        <dbReference type="EMBL" id="KWV59720.1"/>
    </source>
</evidence>
<evidence type="ECO:0000313" key="2">
    <source>
        <dbReference type="Proteomes" id="UP000068164"/>
    </source>
</evidence>
<keyword evidence="2" id="KW-1185">Reference proteome</keyword>
<reference evidence="1 2" key="1">
    <citation type="submission" date="2015-11" db="EMBL/GenBank/DDBJ databases">
        <title>Draft Genome Sequence of the Strain BR 10423 (Rhizobium sp.) isolated from nodules of Mimosa pudica.</title>
        <authorList>
            <person name="Barauna A.C."/>
            <person name="Zilli J.E."/>
            <person name="Simoes-Araujo J.L."/>
            <person name="Reis V.M."/>
            <person name="James E.K."/>
            <person name="Reis F.B.Jr."/>
            <person name="Rouws L.F."/>
            <person name="Passos S.R."/>
            <person name="Gois S.R."/>
        </authorList>
    </citation>
    <scope>NUCLEOTIDE SEQUENCE [LARGE SCALE GENOMIC DNA]</scope>
    <source>
        <strain evidence="1 2">BR10423</strain>
    </source>
</reference>